<gene>
    <name evidence="1" type="ORF">A8C56_18330</name>
</gene>
<sequence length="71" mass="8109">MGCTYRLYAQKSFTLHANSLDKNIDLSFVFADWYFHPGDLQQPVVSTQGWKVLPAADFGKRNAPRNWKGFG</sequence>
<proteinExistence type="predicted"/>
<dbReference type="EMBL" id="CP015772">
    <property type="protein sequence ID" value="ANH82671.1"/>
    <property type="molecule type" value="Genomic_DNA"/>
</dbReference>
<evidence type="ECO:0000313" key="1">
    <source>
        <dbReference type="EMBL" id="ANH82671.1"/>
    </source>
</evidence>
<accession>A0A1A9I7J4</accession>
<dbReference type="KEGG" id="nia:A8C56_18330"/>
<organism evidence="1 2">
    <name type="scientific">Niabella ginsenosidivorans</name>
    <dbReference type="NCBI Taxonomy" id="1176587"/>
    <lineage>
        <taxon>Bacteria</taxon>
        <taxon>Pseudomonadati</taxon>
        <taxon>Bacteroidota</taxon>
        <taxon>Chitinophagia</taxon>
        <taxon>Chitinophagales</taxon>
        <taxon>Chitinophagaceae</taxon>
        <taxon>Niabella</taxon>
    </lineage>
</organism>
<name>A0A1A9I7J4_9BACT</name>
<protein>
    <submittedName>
        <fullName evidence="1">Uncharacterized protein</fullName>
    </submittedName>
</protein>
<dbReference type="Proteomes" id="UP000077667">
    <property type="component" value="Chromosome"/>
</dbReference>
<reference evidence="1 2" key="1">
    <citation type="submission" date="2016-05" db="EMBL/GenBank/DDBJ databases">
        <title>Niabella ginsenosidivorans BS26 whole genome sequencing.</title>
        <authorList>
            <person name="Im W.T."/>
            <person name="Siddiqi M.Z."/>
        </authorList>
    </citation>
    <scope>NUCLEOTIDE SEQUENCE [LARGE SCALE GENOMIC DNA]</scope>
    <source>
        <strain evidence="1 2">BS26</strain>
    </source>
</reference>
<dbReference type="AlphaFoldDB" id="A0A1A9I7J4"/>
<keyword evidence="2" id="KW-1185">Reference proteome</keyword>
<evidence type="ECO:0000313" key="2">
    <source>
        <dbReference type="Proteomes" id="UP000077667"/>
    </source>
</evidence>